<reference evidence="1 2" key="1">
    <citation type="submission" date="2020-05" db="EMBL/GenBank/DDBJ databases">
        <title>WGS assembly of Panicum virgatum.</title>
        <authorList>
            <person name="Lovell J.T."/>
            <person name="Jenkins J."/>
            <person name="Shu S."/>
            <person name="Juenger T.E."/>
            <person name="Schmutz J."/>
        </authorList>
    </citation>
    <scope>NUCLEOTIDE SEQUENCE [LARGE SCALE GENOMIC DNA]</scope>
    <source>
        <strain evidence="2">cv. AP13</strain>
    </source>
</reference>
<organism evidence="1 2">
    <name type="scientific">Panicum virgatum</name>
    <name type="common">Blackwell switchgrass</name>
    <dbReference type="NCBI Taxonomy" id="38727"/>
    <lineage>
        <taxon>Eukaryota</taxon>
        <taxon>Viridiplantae</taxon>
        <taxon>Streptophyta</taxon>
        <taxon>Embryophyta</taxon>
        <taxon>Tracheophyta</taxon>
        <taxon>Spermatophyta</taxon>
        <taxon>Magnoliopsida</taxon>
        <taxon>Liliopsida</taxon>
        <taxon>Poales</taxon>
        <taxon>Poaceae</taxon>
        <taxon>PACMAD clade</taxon>
        <taxon>Panicoideae</taxon>
        <taxon>Panicodae</taxon>
        <taxon>Paniceae</taxon>
        <taxon>Panicinae</taxon>
        <taxon>Panicum</taxon>
        <taxon>Panicum sect. Hiantes</taxon>
    </lineage>
</organism>
<gene>
    <name evidence="1" type="ORF">PVAP13_6KG146312</name>
</gene>
<protein>
    <submittedName>
        <fullName evidence="1">Uncharacterized protein</fullName>
    </submittedName>
</protein>
<sequence>MHPPLLKVVVGRPKTERHKGGTANKRKKGKHQCPICKEYGHHWPSCKKGSKEDIEAIKDGTTKEEKRYKHNHTKIHCAMG</sequence>
<proteinExistence type="predicted"/>
<keyword evidence="2" id="KW-1185">Reference proteome</keyword>
<evidence type="ECO:0000313" key="2">
    <source>
        <dbReference type="Proteomes" id="UP000823388"/>
    </source>
</evidence>
<dbReference type="AlphaFoldDB" id="A0A8T0RDC2"/>
<evidence type="ECO:0000313" key="1">
    <source>
        <dbReference type="EMBL" id="KAG2583060.1"/>
    </source>
</evidence>
<name>A0A8T0RDC2_PANVG</name>
<accession>A0A8T0RDC2</accession>
<feature type="non-terminal residue" evidence="1">
    <location>
        <position position="80"/>
    </location>
</feature>
<dbReference type="EMBL" id="CM029047">
    <property type="protein sequence ID" value="KAG2583060.1"/>
    <property type="molecule type" value="Genomic_DNA"/>
</dbReference>
<comment type="caution">
    <text evidence="1">The sequence shown here is derived from an EMBL/GenBank/DDBJ whole genome shotgun (WGS) entry which is preliminary data.</text>
</comment>
<dbReference type="Proteomes" id="UP000823388">
    <property type="component" value="Chromosome 6K"/>
</dbReference>